<evidence type="ECO:0000313" key="2">
    <source>
        <dbReference type="EMBL" id="AAZ54866.1"/>
    </source>
</evidence>
<dbReference type="EMBL" id="CP000088">
    <property type="protein sequence ID" value="AAZ54866.1"/>
    <property type="molecule type" value="Genomic_DNA"/>
</dbReference>
<dbReference type="STRING" id="269800.Tfu_0828"/>
<feature type="transmembrane region" description="Helical" evidence="1">
    <location>
        <begin position="36"/>
        <end position="60"/>
    </location>
</feature>
<proteinExistence type="predicted"/>
<dbReference type="eggNOG" id="COG3858">
    <property type="taxonomic scope" value="Bacteria"/>
</dbReference>
<reference evidence="2" key="1">
    <citation type="submission" date="2005-07" db="EMBL/GenBank/DDBJ databases">
        <title>Complete sequence of Thermobifida fusca YX.</title>
        <authorList>
            <consortium name="US DOE Joint Genome Institute"/>
            <person name="Copeland A."/>
            <person name="Lucas S."/>
            <person name="Lapidus A."/>
            <person name="Barry K."/>
            <person name="Detter J.C."/>
            <person name="Glavina T."/>
            <person name="Hammon N."/>
            <person name="Israni S."/>
            <person name="Pitluck S."/>
            <person name="Di Bartolo G."/>
            <person name="Chain P."/>
            <person name="Schmutz J."/>
            <person name="Larimer F."/>
            <person name="Land M."/>
            <person name="Lykidis A."/>
            <person name="Richardson P."/>
        </authorList>
    </citation>
    <scope>NUCLEOTIDE SEQUENCE</scope>
    <source>
        <strain evidence="2">YX</strain>
    </source>
</reference>
<evidence type="ECO:0000256" key="1">
    <source>
        <dbReference type="SAM" id="Phobius"/>
    </source>
</evidence>
<keyword evidence="1" id="KW-0472">Membrane</keyword>
<protein>
    <submittedName>
        <fullName evidence="2">Putative membrane protein</fullName>
    </submittedName>
</protein>
<name>Q47RQ1_THEFY</name>
<organism evidence="2">
    <name type="scientific">Thermobifida fusca (strain YX)</name>
    <dbReference type="NCBI Taxonomy" id="269800"/>
    <lineage>
        <taxon>Bacteria</taxon>
        <taxon>Bacillati</taxon>
        <taxon>Actinomycetota</taxon>
        <taxon>Actinomycetes</taxon>
        <taxon>Streptosporangiales</taxon>
        <taxon>Nocardiopsidaceae</taxon>
        <taxon>Thermobifida</taxon>
    </lineage>
</organism>
<dbReference type="KEGG" id="tfu:Tfu_0828"/>
<keyword evidence="1" id="KW-1133">Transmembrane helix</keyword>
<gene>
    <name evidence="2" type="ordered locus">Tfu_0828</name>
</gene>
<sequence length="355" mass="37537">MVPRTRQRAVPRATMGHTIPIRLCDGQNRESNVRWLLTRLLAGLAAVLVVAVGAGVVLAAQFSGEKAEWAASTGADAAWLDGSWVDGSKDESDFAAALPRLRAFTEVYVHVGEIAEDGTVDPAGYAAADAFLGWMGRELPDVAVVGWLSSTAESSSLLEDRVPKEARARLVEAASAVVDAGFDGVHYAITPVTVNDPGFVDLLERTRDAIGAEAVLSVLALPLEPLPGVRLPVFAVQGGERYWSTNFLLRVAELSDVVVVSGSGTGMPSGSLYGGFMARQTTLALRTVPETIGLRIGVPPAADDPAAAATAVEAVRIALTAHGQRDSFGIAVHAPEELADDAWTELEEDWLHIQR</sequence>
<accession>Q47RQ1</accession>
<dbReference type="HOGENOM" id="CLU_060325_0_0_11"/>
<dbReference type="AlphaFoldDB" id="Q47RQ1"/>
<keyword evidence="1" id="KW-0812">Transmembrane</keyword>